<dbReference type="STRING" id="590646.G3B3D5"/>
<dbReference type="RefSeq" id="XP_006686456.1">
    <property type="nucleotide sequence ID" value="XM_006686393.1"/>
</dbReference>
<sequence>MLITEKPVGPTSPPRPYSITDLPPLIVGGATFNYQYTDNPEAAPIYEILDTAFNSGLIAVDTSPYYGPSEILVGKALTELSTKWPRETYFICTKAGRIALNEFDYSASAIRKSVKRSLERLNTEYLDLVYLHDIEFGEIDDIMDGLKELKRLKAEGIVKNIGITGYPVDFLYRVALAAHNNEEIGSLDAILSYCHGCIQNTTLFEYYSKFFDECHVKKIMNGSILSMSLLRSGKTHTFHPGSTELKEAVAAVAKDLSEQGVELAELSTRFALKSWLFDTSKATQSDKTNLSWNKKTSVVLGLGNVDELMSAITNFWKVKLNVSNSSEDDAKYVAQVQQQLGSHFNESWESGIEHDI</sequence>
<dbReference type="GO" id="GO:0070485">
    <property type="term" value="P:dehydro-D-arabinono-1,4-lactone biosynthetic process"/>
    <property type="evidence" value="ECO:0007669"/>
    <property type="project" value="TreeGrafter"/>
</dbReference>
<evidence type="ECO:0000313" key="3">
    <source>
        <dbReference type="EMBL" id="EGV64142.1"/>
    </source>
</evidence>
<reference evidence="3 4" key="1">
    <citation type="journal article" date="2011" name="Proc. Natl. Acad. Sci. U.S.A.">
        <title>Comparative genomics of xylose-fermenting fungi for enhanced biofuel production.</title>
        <authorList>
            <person name="Wohlbach D.J."/>
            <person name="Kuo A."/>
            <person name="Sato T.K."/>
            <person name="Potts K.M."/>
            <person name="Salamov A.A."/>
            <person name="LaButti K.M."/>
            <person name="Sun H."/>
            <person name="Clum A."/>
            <person name="Pangilinan J.L."/>
            <person name="Lindquist E.A."/>
            <person name="Lucas S."/>
            <person name="Lapidus A."/>
            <person name="Jin M."/>
            <person name="Gunawan C."/>
            <person name="Balan V."/>
            <person name="Dale B.E."/>
            <person name="Jeffries T.W."/>
            <person name="Zinkel R."/>
            <person name="Barry K.W."/>
            <person name="Grigoriev I.V."/>
            <person name="Gasch A.P."/>
        </authorList>
    </citation>
    <scope>NUCLEOTIDE SEQUENCE [LARGE SCALE GENOMIC DNA]</scope>
    <source>
        <strain evidence="4">ATCC 10573 / BCRC 21748 / CBS 615 / JCM 9827 / NBRC 10315 / NRRL Y-1498 / VKM Y-70</strain>
    </source>
</reference>
<dbReference type="GO" id="GO:0005829">
    <property type="term" value="C:cytosol"/>
    <property type="evidence" value="ECO:0007669"/>
    <property type="project" value="TreeGrafter"/>
</dbReference>
<name>G3B3D5_CANTC</name>
<dbReference type="GO" id="GO:0045290">
    <property type="term" value="F:D-arabinose 1-dehydrogenase [NAD(P)+] activity"/>
    <property type="evidence" value="ECO:0007669"/>
    <property type="project" value="TreeGrafter"/>
</dbReference>
<dbReference type="HOGENOM" id="CLU_023205_7_2_1"/>
<dbReference type="AlphaFoldDB" id="G3B3D5"/>
<dbReference type="InterPro" id="IPR036812">
    <property type="entry name" value="NAD(P)_OxRdtase_dom_sf"/>
</dbReference>
<dbReference type="Proteomes" id="UP000000707">
    <property type="component" value="Unassembled WGS sequence"/>
</dbReference>
<dbReference type="Gene3D" id="3.20.20.100">
    <property type="entry name" value="NADP-dependent oxidoreductase domain"/>
    <property type="match status" value="1"/>
</dbReference>
<dbReference type="OrthoDB" id="5286008at2759"/>
<keyword evidence="1" id="KW-0560">Oxidoreductase</keyword>
<dbReference type="PANTHER" id="PTHR42686">
    <property type="entry name" value="GH17980P-RELATED"/>
    <property type="match status" value="1"/>
</dbReference>
<organism evidence="4">
    <name type="scientific">Candida tenuis (strain ATCC 10573 / BCRC 21748 / CBS 615 / JCM 9827 / NBRC 10315 / NRRL Y-1498 / VKM Y-70)</name>
    <name type="common">Yeast</name>
    <name type="synonym">Yamadazyma tenuis</name>
    <dbReference type="NCBI Taxonomy" id="590646"/>
    <lineage>
        <taxon>Eukaryota</taxon>
        <taxon>Fungi</taxon>
        <taxon>Dikarya</taxon>
        <taxon>Ascomycota</taxon>
        <taxon>Saccharomycotina</taxon>
        <taxon>Pichiomycetes</taxon>
        <taxon>Debaryomycetaceae</taxon>
        <taxon>Yamadazyma</taxon>
    </lineage>
</organism>
<dbReference type="InterPro" id="IPR023210">
    <property type="entry name" value="NADP_OxRdtase_dom"/>
</dbReference>
<dbReference type="Pfam" id="PF00248">
    <property type="entry name" value="Aldo_ket_red"/>
    <property type="match status" value="1"/>
</dbReference>
<keyword evidence="4" id="KW-1185">Reference proteome</keyword>
<dbReference type="PANTHER" id="PTHR42686:SF1">
    <property type="entry name" value="GH17980P-RELATED"/>
    <property type="match status" value="1"/>
</dbReference>
<accession>G3B3D5</accession>
<gene>
    <name evidence="3" type="ORF">CANTEDRAFT_114168</name>
</gene>
<dbReference type="SUPFAM" id="SSF51430">
    <property type="entry name" value="NAD(P)-linked oxidoreductase"/>
    <property type="match status" value="1"/>
</dbReference>
<evidence type="ECO:0000256" key="1">
    <source>
        <dbReference type="ARBA" id="ARBA00023002"/>
    </source>
</evidence>
<proteinExistence type="predicted"/>
<dbReference type="eggNOG" id="KOG1576">
    <property type="taxonomic scope" value="Eukaryota"/>
</dbReference>
<dbReference type="GeneID" id="18247299"/>
<dbReference type="EMBL" id="GL996521">
    <property type="protein sequence ID" value="EGV64142.1"/>
    <property type="molecule type" value="Genomic_DNA"/>
</dbReference>
<dbReference type="InterPro" id="IPR020471">
    <property type="entry name" value="AKR"/>
</dbReference>
<dbReference type="KEGG" id="cten:18247299"/>
<protein>
    <submittedName>
        <fullName evidence="3">D-threo-aldose 1-dehydrogenase</fullName>
    </submittedName>
</protein>
<evidence type="ECO:0000313" key="4">
    <source>
        <dbReference type="Proteomes" id="UP000000707"/>
    </source>
</evidence>
<feature type="domain" description="NADP-dependent oxidoreductase" evidence="2">
    <location>
        <begin position="24"/>
        <end position="320"/>
    </location>
</feature>
<evidence type="ECO:0000259" key="2">
    <source>
        <dbReference type="Pfam" id="PF00248"/>
    </source>
</evidence>